<evidence type="ECO:0000313" key="2">
    <source>
        <dbReference type="EMBL" id="MCS5490257.1"/>
    </source>
</evidence>
<dbReference type="InterPro" id="IPR036390">
    <property type="entry name" value="WH_DNA-bd_sf"/>
</dbReference>
<dbReference type="RefSeq" id="WP_259413929.1">
    <property type="nucleotide sequence ID" value="NZ_JANWGH010000001.1"/>
</dbReference>
<dbReference type="SMART" id="SM00419">
    <property type="entry name" value="HTH_CRP"/>
    <property type="match status" value="1"/>
</dbReference>
<dbReference type="InterPro" id="IPR036388">
    <property type="entry name" value="WH-like_DNA-bd_sf"/>
</dbReference>
<dbReference type="Gene3D" id="1.10.10.10">
    <property type="entry name" value="Winged helix-like DNA-binding domain superfamily/Winged helix DNA-binding domain"/>
    <property type="match status" value="1"/>
</dbReference>
<protein>
    <submittedName>
        <fullName evidence="2">Helix-turn-helix domain-containing protein</fullName>
    </submittedName>
</protein>
<name>A0ABT2G577_9BACT</name>
<evidence type="ECO:0000313" key="3">
    <source>
        <dbReference type="Proteomes" id="UP001206788"/>
    </source>
</evidence>
<dbReference type="Pfam" id="PF13545">
    <property type="entry name" value="HTH_Crp_2"/>
    <property type="match status" value="1"/>
</dbReference>
<dbReference type="PRINTS" id="PR00034">
    <property type="entry name" value="HTHCRP"/>
</dbReference>
<dbReference type="InterPro" id="IPR012318">
    <property type="entry name" value="HTH_CRP"/>
</dbReference>
<reference evidence="2 3" key="1">
    <citation type="submission" date="2022-08" db="EMBL/GenBank/DDBJ databases">
        <title>Algoriphagus sp. CAU 1643 isolated from mud.</title>
        <authorList>
            <person name="Kim W."/>
        </authorList>
    </citation>
    <scope>NUCLEOTIDE SEQUENCE [LARGE SCALE GENOMIC DNA]</scope>
    <source>
        <strain evidence="2 3">CAU 1643</strain>
    </source>
</reference>
<dbReference type="SUPFAM" id="SSF46785">
    <property type="entry name" value="Winged helix' DNA-binding domain"/>
    <property type="match status" value="1"/>
</dbReference>
<gene>
    <name evidence="2" type="ORF">NY014_07440</name>
</gene>
<comment type="caution">
    <text evidence="2">The sequence shown here is derived from an EMBL/GenBank/DDBJ whole genome shotgun (WGS) entry which is preliminary data.</text>
</comment>
<organism evidence="2 3">
    <name type="scientific">Algoriphagus limi</name>
    <dbReference type="NCBI Taxonomy" id="2975273"/>
    <lineage>
        <taxon>Bacteria</taxon>
        <taxon>Pseudomonadati</taxon>
        <taxon>Bacteroidota</taxon>
        <taxon>Cytophagia</taxon>
        <taxon>Cytophagales</taxon>
        <taxon>Cyclobacteriaceae</taxon>
        <taxon>Algoriphagus</taxon>
    </lineage>
</organism>
<dbReference type="EMBL" id="JANWGH010000001">
    <property type="protein sequence ID" value="MCS5490257.1"/>
    <property type="molecule type" value="Genomic_DNA"/>
</dbReference>
<dbReference type="Proteomes" id="UP001206788">
    <property type="component" value="Unassembled WGS sequence"/>
</dbReference>
<proteinExistence type="predicted"/>
<evidence type="ECO:0000259" key="1">
    <source>
        <dbReference type="PROSITE" id="PS51063"/>
    </source>
</evidence>
<keyword evidence="3" id="KW-1185">Reference proteome</keyword>
<accession>A0ABT2G577</accession>
<sequence>MDERLLEYLEKNSAASQSSIIHKTHQQIAQELNSSREVITRLLKKLEQRGVVRVNRNQIELLE</sequence>
<dbReference type="PROSITE" id="PS51063">
    <property type="entry name" value="HTH_CRP_2"/>
    <property type="match status" value="1"/>
</dbReference>
<feature type="domain" description="HTH crp-type" evidence="1">
    <location>
        <begin position="1"/>
        <end position="63"/>
    </location>
</feature>